<dbReference type="EMBL" id="OUUY01000093">
    <property type="protein sequence ID" value="SPQ01181.1"/>
    <property type="molecule type" value="Genomic_DNA"/>
</dbReference>
<keyword evidence="5" id="KW-0482">Metalloprotease</keyword>
<proteinExistence type="predicted"/>
<keyword evidence="1" id="KW-0645">Protease</keyword>
<keyword evidence="2" id="KW-0479">Metal-binding</keyword>
<organism evidence="7 8">
    <name type="scientific">Candidatus Sulfobium mesophilum</name>
    <dbReference type="NCBI Taxonomy" id="2016548"/>
    <lineage>
        <taxon>Bacteria</taxon>
        <taxon>Pseudomonadati</taxon>
        <taxon>Nitrospirota</taxon>
        <taxon>Nitrospiria</taxon>
        <taxon>Nitrospirales</taxon>
        <taxon>Nitrospiraceae</taxon>
        <taxon>Candidatus Sulfobium</taxon>
    </lineage>
</organism>
<dbReference type="PANTHER" id="PTHR34858:SF1">
    <property type="entry name" value="CYSO-CYSTEINE PEPTIDASE"/>
    <property type="match status" value="1"/>
</dbReference>
<dbReference type="PANTHER" id="PTHR34858">
    <property type="entry name" value="CYSO-CYSTEINE PEPTIDASE"/>
    <property type="match status" value="1"/>
</dbReference>
<dbReference type="GO" id="GO:0006508">
    <property type="term" value="P:proteolysis"/>
    <property type="evidence" value="ECO:0007669"/>
    <property type="project" value="UniProtKB-KW"/>
</dbReference>
<evidence type="ECO:0000256" key="5">
    <source>
        <dbReference type="ARBA" id="ARBA00023049"/>
    </source>
</evidence>
<dbReference type="PROSITE" id="PS50249">
    <property type="entry name" value="MPN"/>
    <property type="match status" value="1"/>
</dbReference>
<name>A0A2U3QIE0_9BACT</name>
<dbReference type="InterPro" id="IPR037518">
    <property type="entry name" value="MPN"/>
</dbReference>
<dbReference type="SUPFAM" id="SSF102712">
    <property type="entry name" value="JAB1/MPN domain"/>
    <property type="match status" value="1"/>
</dbReference>
<dbReference type="Proteomes" id="UP000245125">
    <property type="component" value="Unassembled WGS sequence"/>
</dbReference>
<dbReference type="SMART" id="SM00232">
    <property type="entry name" value="JAB_MPN"/>
    <property type="match status" value="1"/>
</dbReference>
<dbReference type="InterPro" id="IPR051929">
    <property type="entry name" value="VirAsm_ModProt"/>
</dbReference>
<dbReference type="InterPro" id="IPR028090">
    <property type="entry name" value="JAB_dom_prok"/>
</dbReference>
<dbReference type="CDD" id="cd08070">
    <property type="entry name" value="MPN_like"/>
    <property type="match status" value="1"/>
</dbReference>
<evidence type="ECO:0000256" key="1">
    <source>
        <dbReference type="ARBA" id="ARBA00022670"/>
    </source>
</evidence>
<dbReference type="GO" id="GO:0008235">
    <property type="term" value="F:metalloexopeptidase activity"/>
    <property type="evidence" value="ECO:0007669"/>
    <property type="project" value="TreeGrafter"/>
</dbReference>
<reference evidence="8" key="1">
    <citation type="submission" date="2018-03" db="EMBL/GenBank/DDBJ databases">
        <authorList>
            <person name="Zecchin S."/>
        </authorList>
    </citation>
    <scope>NUCLEOTIDE SEQUENCE [LARGE SCALE GENOMIC DNA]</scope>
</reference>
<sequence length="135" mass="15423">MEEIILPREFMRRILSHGRSAYPDEACGILAGEENVVKVMYEATNLESSPVSYMLDPGEQFRIMKEIRDRGMRMVAIYHSHPLAPPYPSQKDINLVFYHDAAYIIAGLLDRADPQVKAFEIIDGQVREIGIKELD</sequence>
<feature type="domain" description="MPN" evidence="6">
    <location>
        <begin position="4"/>
        <end position="125"/>
    </location>
</feature>
<keyword evidence="4" id="KW-0862">Zinc</keyword>
<evidence type="ECO:0000259" key="6">
    <source>
        <dbReference type="PROSITE" id="PS50249"/>
    </source>
</evidence>
<evidence type="ECO:0000256" key="4">
    <source>
        <dbReference type="ARBA" id="ARBA00022833"/>
    </source>
</evidence>
<dbReference type="InterPro" id="IPR000555">
    <property type="entry name" value="JAMM/MPN+_dom"/>
</dbReference>
<keyword evidence="8" id="KW-1185">Reference proteome</keyword>
<dbReference type="OrthoDB" id="9802958at2"/>
<dbReference type="FunFam" id="3.40.140.10:FF:000085">
    <property type="entry name" value="Mov34/MPN/PAD-1 family protein"/>
    <property type="match status" value="1"/>
</dbReference>
<dbReference type="Gene3D" id="3.40.140.10">
    <property type="entry name" value="Cytidine Deaminase, domain 2"/>
    <property type="match status" value="1"/>
</dbReference>
<evidence type="ECO:0000256" key="2">
    <source>
        <dbReference type="ARBA" id="ARBA00022723"/>
    </source>
</evidence>
<evidence type="ECO:0000313" key="8">
    <source>
        <dbReference type="Proteomes" id="UP000245125"/>
    </source>
</evidence>
<evidence type="ECO:0000256" key="3">
    <source>
        <dbReference type="ARBA" id="ARBA00022801"/>
    </source>
</evidence>
<gene>
    <name evidence="7" type="ORF">NBG4_460004</name>
</gene>
<evidence type="ECO:0000313" key="7">
    <source>
        <dbReference type="EMBL" id="SPQ01181.1"/>
    </source>
</evidence>
<protein>
    <submittedName>
        <fullName evidence="7">Mov34/MPN/PAD-1 family</fullName>
    </submittedName>
</protein>
<keyword evidence="3" id="KW-0378">Hydrolase</keyword>
<dbReference type="Pfam" id="PF14464">
    <property type="entry name" value="Prok-JAB"/>
    <property type="match status" value="1"/>
</dbReference>
<accession>A0A2U3QIE0</accession>
<dbReference type="AlphaFoldDB" id="A0A2U3QIE0"/>
<dbReference type="GO" id="GO:0008270">
    <property type="term" value="F:zinc ion binding"/>
    <property type="evidence" value="ECO:0007669"/>
    <property type="project" value="TreeGrafter"/>
</dbReference>